<dbReference type="EMBL" id="JACJQH010000067">
    <property type="protein sequence ID" value="MBD2199778.1"/>
    <property type="molecule type" value="Genomic_DNA"/>
</dbReference>
<evidence type="ECO:0000256" key="2">
    <source>
        <dbReference type="ARBA" id="ARBA00022450"/>
    </source>
</evidence>
<dbReference type="Gene3D" id="3.30.559.30">
    <property type="entry name" value="Nonribosomal peptide synthetase, condensation domain"/>
    <property type="match status" value="2"/>
</dbReference>
<keyword evidence="3" id="KW-0597">Phosphoprotein</keyword>
<dbReference type="Gene3D" id="3.40.50.980">
    <property type="match status" value="4"/>
</dbReference>
<dbReference type="Pfam" id="PF00550">
    <property type="entry name" value="PP-binding"/>
    <property type="match status" value="2"/>
</dbReference>
<evidence type="ECO:0000256" key="1">
    <source>
        <dbReference type="ARBA" id="ARBA00001957"/>
    </source>
</evidence>
<dbReference type="SUPFAM" id="SSF52777">
    <property type="entry name" value="CoA-dependent acyltransferases"/>
    <property type="match status" value="4"/>
</dbReference>
<dbReference type="SUPFAM" id="SSF56801">
    <property type="entry name" value="Acetyl-CoA synthetase-like"/>
    <property type="match status" value="2"/>
</dbReference>
<dbReference type="Pfam" id="PF00668">
    <property type="entry name" value="Condensation"/>
    <property type="match status" value="2"/>
</dbReference>
<feature type="domain" description="Carrier" evidence="4">
    <location>
        <begin position="1051"/>
        <end position="1126"/>
    </location>
</feature>
<dbReference type="PANTHER" id="PTHR45527">
    <property type="entry name" value="NONRIBOSOMAL PEPTIDE SYNTHETASE"/>
    <property type="match status" value="1"/>
</dbReference>
<dbReference type="Gene3D" id="1.10.1200.10">
    <property type="entry name" value="ACP-like"/>
    <property type="match status" value="2"/>
</dbReference>
<dbReference type="PROSITE" id="PS50075">
    <property type="entry name" value="CARRIER"/>
    <property type="match status" value="2"/>
</dbReference>
<dbReference type="CDD" id="cd19531">
    <property type="entry name" value="LCL_NRPS-like"/>
    <property type="match status" value="2"/>
</dbReference>
<dbReference type="InterPro" id="IPR001242">
    <property type="entry name" value="Condensation_dom"/>
</dbReference>
<dbReference type="InterPro" id="IPR000873">
    <property type="entry name" value="AMP-dep_synth/lig_dom"/>
</dbReference>
<dbReference type="InterPro" id="IPR023213">
    <property type="entry name" value="CAT-like_dom_sf"/>
</dbReference>
<keyword evidence="2" id="KW-0596">Phosphopantetheine</keyword>
<dbReference type="InterPro" id="IPR045851">
    <property type="entry name" value="AMP-bd_C_sf"/>
</dbReference>
<feature type="domain" description="Carrier" evidence="4">
    <location>
        <begin position="2108"/>
        <end position="2182"/>
    </location>
</feature>
<dbReference type="InterPro" id="IPR009081">
    <property type="entry name" value="PP-bd_ACP"/>
</dbReference>
<dbReference type="InterPro" id="IPR036736">
    <property type="entry name" value="ACP-like_sf"/>
</dbReference>
<dbReference type="NCBIfam" id="NF003417">
    <property type="entry name" value="PRK04813.1"/>
    <property type="match status" value="2"/>
</dbReference>
<dbReference type="PANTHER" id="PTHR45527:SF1">
    <property type="entry name" value="FATTY ACID SYNTHASE"/>
    <property type="match status" value="1"/>
</dbReference>
<dbReference type="Gene3D" id="2.30.38.10">
    <property type="entry name" value="Luciferase, Domain 3"/>
    <property type="match status" value="2"/>
</dbReference>
<dbReference type="PROSITE" id="PS00455">
    <property type="entry name" value="AMP_BINDING"/>
    <property type="match status" value="2"/>
</dbReference>
<sequence>MNNKKNEISLRRSQLSPAKQALLEKRLRGELKLDKPEKFIPRRSQHNPVPLSFSQQRLWFLAQLEPDNPFYNISAVVRLQGKLNYQALQDSLQEIINRHEVLRCNFQTIEDKPVAFIHSSKTLFITLIDISELAINQQSAEIQKLASQEANQPFDLNDDLLLRAKLIQLNPTEHILLFTMHHIVSDGWSIGVLIHELLALYPAFCEDKTSSLAELPIQYGDFAIWQKEYLQGEALTSQKNYWKQQLGGSLPVLQLPQDYPRPAVQSYKGKTHTFTIPKSLTTAIKALSQQAGATLFMTLLTAFKILLYRYSQQEDIIIGTAIANRNLPQIEKLIGFFVNTLVLRTDVSGNPSFLDLLARVKQTTLDAYTHQDLPFEQLVEEIQPERNLSHNPLFQVWFSLNNSPMPALEIGELTLTISGTESATAQFDLSLDMVEQQEEIIGKFEYSSDLFNADTINRITEHFQTLLAGIIATPQQKIASLPLLTASEQQQLLQQWNNTEVAYPVDKCIHELFEKQVIKTPEKIAVVFADSQLTYQELNIKANQLARFLQNLGVQQGEFIAIVKQRDINFLIAILAIFKAGGVYVPIDSTYPESRIRYMVSNSEVRFLLTDSSWQDTHLFIDCPQLKHLIFLDSKADQKLLAQTKSIKIYNQLNFAHLATENLTTNHTGVAPAYMIYTSGSTGSPKGAIIRHGGAINHIYAQFDALKLTESLTFIQSAPASSDISVWQFLAPILIGGKTIIVDTDTVCSPSELFQVIQKHNITIVELVPVVLTALLDYVANLSPEQRLLPNLQWMMVTGESASVPLVNRWLQLYPDIKVVNAYGPTEAADDITQMIIDQPLPENSLTVPIGKPLANLNLYILDSQMQLVPIGVPGEICVSGFGVGLGYWKNEHKTNLSFIPNPFISTAKPLPGTNTDFIYKTGDLGRWLSDGNIEFLGRIDNQVKIRGFRIELGEIEAVIKQHPNVGEAVVIAREDIPGDRRLVAYFVQHSQEQLAIDLREFLEQKLPEYMIPAAFVALEALPITPNGKLDRRALPAPKITQLSSPSDFIAPSTAIEKQLVNIWTEILGIDNIGIHHNFFNLGGHSLLATRLISQIRQTFQIELPLRRIFEKPTIAGLAKDIEKATKTNSQVEEIKITRIARSPHLPLSFAQQRFWFLAQLEMHSSAYNMPSAVRLQGNLNIKALQQTFQEILRRHEALRTNFQTIEGQPVAVILPPDVVQLPILDISNLPANQQELEVKKQTTEEAQIPFDLNNGCLLRVKLLRLSEQEHILLLTMHHIASDAWSTDILLREFVTLYQAFCQAQPAPLAELPIQYVDFADWQRQWLQGERLESQISYWRQQLKGVPELLELPTDFPRPPIQSFQGATYSFKLPQQLSVGLNQLSQQQGTTLFMTLLAAFQTLLYRYTGSEDLAIGSPIANRDRIELEGLIGLFINTLVLRTNLAGNPSFIELLKRVREVALGAYAHQDLPFELLVEELQPQRNLSHTPLFQVMFVLQNASMSALELPGLTLNYLPVDSGTAKFDLTLDMTETIEGLVANFEYNSDLFQASTIKRMAGHFQTLLEGIIANPQQRLSQLPLLTASEKHQLLQPSHNTEITYPVDEFIHELFAQQVEKTPDAVAVVYENQQLTYQELNAKANQLAHYLRSLGVKPEVLVGICIERSLEMVIGLLAILKAGGAYIPLDPNYPQQRLEYILEDTQASVLLTQASLLELLPQHQGQIVCLDSDWHLIAQQSQNSLSSELTTENLAYIIYTSGSTGKPKGVQIPHMALSNFLYSMKQAPGLTSQDKLLAVTTYSFDIAALEIFLPLIVGACLIVASQEIIADGIQLLAKIKASKATVMQATPATWQLLLAAGWDENLQLKILCGGEALSAPLASQLLQRCSSLWNMYGPTETTIWSAASQIKTVNKTVTISSPIANTQLYILDQYNQLVPDGVPGELCIGGAGLARGYFNRPDLTVEKFIPHPFSDRASARLYKTGDLARYLPNREIEYLGRIDNQVKIRGFRIELGEIEAVISQYSGVRETVVTVREDSASQRLVAYIVPTKELTPNISELRNFLETKLPNYMIPAAFVTLEALPLTPNGKVDRKALPAPDIAKLGVNQELVKPRNFVETKLTEIFTEVLGVDRVGIFDNFFELGGDSIVAIVVITKANQAGIKLTVKQLFQHQTVANLASVAVTQNVIQAEQKVTNKDTSAHFSKANLNQTELDRFLAKVKRTSKNQKI</sequence>
<name>A0ABR8AKG7_9CYAN</name>
<dbReference type="InterPro" id="IPR010071">
    <property type="entry name" value="AA_adenyl_dom"/>
</dbReference>
<dbReference type="InterPro" id="IPR020845">
    <property type="entry name" value="AMP-binding_CS"/>
</dbReference>
<dbReference type="InterPro" id="IPR025110">
    <property type="entry name" value="AMP-bd_C"/>
</dbReference>
<comment type="caution">
    <text evidence="5">The sequence shown here is derived from an EMBL/GenBank/DDBJ whole genome shotgun (WGS) entry which is preliminary data.</text>
</comment>
<dbReference type="Gene3D" id="3.30.559.10">
    <property type="entry name" value="Chloramphenicol acetyltransferase-like domain"/>
    <property type="match status" value="2"/>
</dbReference>
<dbReference type="Proteomes" id="UP000658514">
    <property type="component" value="Unassembled WGS sequence"/>
</dbReference>
<dbReference type="Pfam" id="PF13193">
    <property type="entry name" value="AMP-binding_C"/>
    <property type="match status" value="2"/>
</dbReference>
<evidence type="ECO:0000256" key="3">
    <source>
        <dbReference type="ARBA" id="ARBA00022553"/>
    </source>
</evidence>
<accession>A0ABR8AKG7</accession>
<evidence type="ECO:0000313" key="5">
    <source>
        <dbReference type="EMBL" id="MBD2199778.1"/>
    </source>
</evidence>
<dbReference type="InterPro" id="IPR020806">
    <property type="entry name" value="PKS_PP-bd"/>
</dbReference>
<dbReference type="SMART" id="SM00823">
    <property type="entry name" value="PKS_PP"/>
    <property type="match status" value="2"/>
</dbReference>
<evidence type="ECO:0000313" key="6">
    <source>
        <dbReference type="Proteomes" id="UP000658514"/>
    </source>
</evidence>
<evidence type="ECO:0000259" key="4">
    <source>
        <dbReference type="PROSITE" id="PS50075"/>
    </source>
</evidence>
<dbReference type="NCBIfam" id="TIGR01733">
    <property type="entry name" value="AA-adenyl-dom"/>
    <property type="match status" value="2"/>
</dbReference>
<gene>
    <name evidence="5" type="ORF">H6G24_30620</name>
</gene>
<proteinExistence type="predicted"/>
<dbReference type="Pfam" id="PF00501">
    <property type="entry name" value="AMP-binding"/>
    <property type="match status" value="2"/>
</dbReference>
<dbReference type="RefSeq" id="WP_190549582.1">
    <property type="nucleotide sequence ID" value="NZ_CAWPNO010000103.1"/>
</dbReference>
<dbReference type="CDD" id="cd05930">
    <property type="entry name" value="A_NRPS"/>
    <property type="match status" value="1"/>
</dbReference>
<dbReference type="Gene3D" id="3.30.300.30">
    <property type="match status" value="2"/>
</dbReference>
<keyword evidence="6" id="KW-1185">Reference proteome</keyword>
<reference evidence="5 6" key="1">
    <citation type="journal article" date="2020" name="ISME J.">
        <title>Comparative genomics reveals insights into cyanobacterial evolution and habitat adaptation.</title>
        <authorList>
            <person name="Chen M.Y."/>
            <person name="Teng W.K."/>
            <person name="Zhao L."/>
            <person name="Hu C.X."/>
            <person name="Zhou Y.K."/>
            <person name="Han B.P."/>
            <person name="Song L.R."/>
            <person name="Shu W.S."/>
        </authorList>
    </citation>
    <scope>NUCLEOTIDE SEQUENCE [LARGE SCALE GENOMIC DNA]</scope>
    <source>
        <strain evidence="5 6">FACHB-288</strain>
    </source>
</reference>
<dbReference type="CDD" id="cd12116">
    <property type="entry name" value="A_NRPS_Ta1_like"/>
    <property type="match status" value="1"/>
</dbReference>
<comment type="cofactor">
    <cofactor evidence="1">
        <name>pantetheine 4'-phosphate</name>
        <dbReference type="ChEBI" id="CHEBI:47942"/>
    </cofactor>
</comment>
<organism evidence="5 6">
    <name type="scientific">Calothrix parietina FACHB-288</name>
    <dbReference type="NCBI Taxonomy" id="2692896"/>
    <lineage>
        <taxon>Bacteria</taxon>
        <taxon>Bacillati</taxon>
        <taxon>Cyanobacteriota</taxon>
        <taxon>Cyanophyceae</taxon>
        <taxon>Nostocales</taxon>
        <taxon>Calotrichaceae</taxon>
        <taxon>Calothrix</taxon>
    </lineage>
</organism>
<dbReference type="SUPFAM" id="SSF47336">
    <property type="entry name" value="ACP-like"/>
    <property type="match status" value="2"/>
</dbReference>
<protein>
    <submittedName>
        <fullName evidence="5">Amino acid adenylation domain-containing protein</fullName>
    </submittedName>
</protein>